<sequence>MTEFDAFVELLDYPMYVVTAVAGEERGGCLVGFAGQCSLEPARFAVWLSKANHTYRVARDAELLVVHLLPSHRHDLAQLFGGETGDERDKFGQVPWSPGPNGTPVLTEALAWFAGRIEHRADWGDHVGFSLAPIAGSADTDGKPLAFHDAHDIEAGHPA</sequence>
<dbReference type="InterPro" id="IPR002563">
    <property type="entry name" value="Flavin_Rdtase-like_dom"/>
</dbReference>
<dbReference type="SUPFAM" id="SSF50475">
    <property type="entry name" value="FMN-binding split barrel"/>
    <property type="match status" value="1"/>
</dbReference>
<protein>
    <submittedName>
        <fullName evidence="3">Flavin reductase family protein</fullName>
    </submittedName>
</protein>
<dbReference type="GO" id="GO:0042602">
    <property type="term" value="F:riboflavin reductase (NADPH) activity"/>
    <property type="evidence" value="ECO:0007669"/>
    <property type="project" value="TreeGrafter"/>
</dbReference>
<dbReference type="PANTHER" id="PTHR30466:SF15">
    <property type="entry name" value="POSSIBLE OXIDOREDUCTASE"/>
    <property type="match status" value="1"/>
</dbReference>
<dbReference type="Pfam" id="PF01613">
    <property type="entry name" value="Flavin_Reduct"/>
    <property type="match status" value="1"/>
</dbReference>
<dbReference type="InterPro" id="IPR012349">
    <property type="entry name" value="Split_barrel_FMN-bd"/>
</dbReference>
<dbReference type="SMART" id="SM00903">
    <property type="entry name" value="Flavin_Reduct"/>
    <property type="match status" value="1"/>
</dbReference>
<accession>A0AB33JX73</accession>
<proteinExistence type="predicted"/>
<evidence type="ECO:0000259" key="2">
    <source>
        <dbReference type="SMART" id="SM00903"/>
    </source>
</evidence>
<reference evidence="3" key="1">
    <citation type="submission" date="2024-07" db="EMBL/GenBank/DDBJ databases">
        <title>Complete genome sequences of cellulolytic bacteria, Kitasatospora sp. CMC57 and Streptomyces sp. CMC78, isolated from Japanese agricultural soil.</title>
        <authorList>
            <person name="Hashimoto T."/>
            <person name="Ito M."/>
            <person name="Iwamoto M."/>
            <person name="Fukahori D."/>
            <person name="Shoda T."/>
            <person name="Sakoda M."/>
            <person name="Morohoshi T."/>
            <person name="Mitsuboshi M."/>
            <person name="Nishizawa T."/>
        </authorList>
    </citation>
    <scope>NUCLEOTIDE SEQUENCE</scope>
    <source>
        <strain evidence="3">CMC57</strain>
    </source>
</reference>
<dbReference type="PANTHER" id="PTHR30466">
    <property type="entry name" value="FLAVIN REDUCTASE"/>
    <property type="match status" value="1"/>
</dbReference>
<keyword evidence="1" id="KW-0560">Oxidoreductase</keyword>
<dbReference type="RefSeq" id="WP_407986555.1">
    <property type="nucleotide sequence ID" value="NZ_AP035881.2"/>
</dbReference>
<dbReference type="GO" id="GO:0010181">
    <property type="term" value="F:FMN binding"/>
    <property type="evidence" value="ECO:0007669"/>
    <property type="project" value="InterPro"/>
</dbReference>
<organism evidence="3">
    <name type="scientific">Kitasatospora sp. CMC57</name>
    <dbReference type="NCBI Taxonomy" id="3231513"/>
    <lineage>
        <taxon>Bacteria</taxon>
        <taxon>Bacillati</taxon>
        <taxon>Actinomycetota</taxon>
        <taxon>Actinomycetes</taxon>
        <taxon>Kitasatosporales</taxon>
        <taxon>Streptomycetaceae</taxon>
        <taxon>Kitasatospora</taxon>
    </lineage>
</organism>
<dbReference type="AlphaFoldDB" id="A0AB33JX73"/>
<evidence type="ECO:0000256" key="1">
    <source>
        <dbReference type="ARBA" id="ARBA00023002"/>
    </source>
</evidence>
<dbReference type="InterPro" id="IPR050268">
    <property type="entry name" value="NADH-dep_flavin_reductase"/>
</dbReference>
<evidence type="ECO:0000313" key="3">
    <source>
        <dbReference type="EMBL" id="BFP43960.1"/>
    </source>
</evidence>
<gene>
    <name evidence="3" type="ORF">KCMC57_03280</name>
</gene>
<dbReference type="EMBL" id="AP035881">
    <property type="protein sequence ID" value="BFP43960.1"/>
    <property type="molecule type" value="Genomic_DNA"/>
</dbReference>
<dbReference type="Gene3D" id="2.30.110.10">
    <property type="entry name" value="Electron Transport, Fmn-binding Protein, Chain A"/>
    <property type="match status" value="1"/>
</dbReference>
<feature type="domain" description="Flavin reductase like" evidence="2">
    <location>
        <begin position="8"/>
        <end position="154"/>
    </location>
</feature>
<name>A0AB33JX73_9ACTN</name>